<evidence type="ECO:0000313" key="2">
    <source>
        <dbReference type="Proteomes" id="UP000197138"/>
    </source>
</evidence>
<sequence length="72" mass="7953">MQASKILCISSVFTNPTSELVCFSLIIVPTILITKSFRPKLVGLTQSHINYHTVGIESNKGDRIILQPDLVL</sequence>
<organism evidence="1 2">
    <name type="scientific">Punica granatum</name>
    <name type="common">Pomegranate</name>
    <dbReference type="NCBI Taxonomy" id="22663"/>
    <lineage>
        <taxon>Eukaryota</taxon>
        <taxon>Viridiplantae</taxon>
        <taxon>Streptophyta</taxon>
        <taxon>Embryophyta</taxon>
        <taxon>Tracheophyta</taxon>
        <taxon>Spermatophyta</taxon>
        <taxon>Magnoliopsida</taxon>
        <taxon>eudicotyledons</taxon>
        <taxon>Gunneridae</taxon>
        <taxon>Pentapetalae</taxon>
        <taxon>rosids</taxon>
        <taxon>malvids</taxon>
        <taxon>Myrtales</taxon>
        <taxon>Lythraceae</taxon>
        <taxon>Punica</taxon>
    </lineage>
</organism>
<dbReference type="AlphaFoldDB" id="A0A218WAM3"/>
<dbReference type="EMBL" id="MTKT01004892">
    <property type="protein sequence ID" value="OWM69400.1"/>
    <property type="molecule type" value="Genomic_DNA"/>
</dbReference>
<reference evidence="2" key="1">
    <citation type="journal article" date="2017" name="Plant J.">
        <title>The pomegranate (Punica granatum L.) genome and the genomics of punicalagin biosynthesis.</title>
        <authorList>
            <person name="Qin G."/>
            <person name="Xu C."/>
            <person name="Ming R."/>
            <person name="Tang H."/>
            <person name="Guyot R."/>
            <person name="Kramer E.M."/>
            <person name="Hu Y."/>
            <person name="Yi X."/>
            <person name="Qi Y."/>
            <person name="Xu X."/>
            <person name="Gao Z."/>
            <person name="Pan H."/>
            <person name="Jian J."/>
            <person name="Tian Y."/>
            <person name="Yue Z."/>
            <person name="Xu Y."/>
        </authorList>
    </citation>
    <scope>NUCLEOTIDE SEQUENCE [LARGE SCALE GENOMIC DNA]</scope>
    <source>
        <strain evidence="2">cv. Dabenzi</strain>
    </source>
</reference>
<proteinExistence type="predicted"/>
<protein>
    <submittedName>
        <fullName evidence="1">Uncharacterized protein</fullName>
    </submittedName>
</protein>
<accession>A0A218WAM3</accession>
<dbReference type="Proteomes" id="UP000197138">
    <property type="component" value="Unassembled WGS sequence"/>
</dbReference>
<name>A0A218WAM3_PUNGR</name>
<evidence type="ECO:0000313" key="1">
    <source>
        <dbReference type="EMBL" id="OWM69400.1"/>
    </source>
</evidence>
<comment type="caution">
    <text evidence="1">The sequence shown here is derived from an EMBL/GenBank/DDBJ whole genome shotgun (WGS) entry which is preliminary data.</text>
</comment>
<gene>
    <name evidence="1" type="ORF">CDL15_Pgr006363</name>
</gene>